<evidence type="ECO:0000256" key="1">
    <source>
        <dbReference type="SAM" id="MobiDB-lite"/>
    </source>
</evidence>
<gene>
    <name evidence="2" type="ORF">SFRICE_023391</name>
</gene>
<name>A0A2H1VY11_SPOFR</name>
<proteinExistence type="predicted"/>
<accession>A0A2H1VY11</accession>
<dbReference type="AlphaFoldDB" id="A0A2H1VY11"/>
<sequence length="74" mass="8062">MTSPVLGEARESVRLLLLLLLKPEPRWENHPMTSLALGEARGSVRLLLTRNHPVPTPACRAGAPEEANPGPTFQ</sequence>
<dbReference type="EMBL" id="ODYU01005135">
    <property type="protein sequence ID" value="SOQ45703.1"/>
    <property type="molecule type" value="Genomic_DNA"/>
</dbReference>
<protein>
    <submittedName>
        <fullName evidence="2">SFRICE_023391</fullName>
    </submittedName>
</protein>
<organism evidence="2">
    <name type="scientific">Spodoptera frugiperda</name>
    <name type="common">Fall armyworm</name>
    <dbReference type="NCBI Taxonomy" id="7108"/>
    <lineage>
        <taxon>Eukaryota</taxon>
        <taxon>Metazoa</taxon>
        <taxon>Ecdysozoa</taxon>
        <taxon>Arthropoda</taxon>
        <taxon>Hexapoda</taxon>
        <taxon>Insecta</taxon>
        <taxon>Pterygota</taxon>
        <taxon>Neoptera</taxon>
        <taxon>Endopterygota</taxon>
        <taxon>Lepidoptera</taxon>
        <taxon>Glossata</taxon>
        <taxon>Ditrysia</taxon>
        <taxon>Noctuoidea</taxon>
        <taxon>Noctuidae</taxon>
        <taxon>Amphipyrinae</taxon>
        <taxon>Spodoptera</taxon>
    </lineage>
</organism>
<feature type="region of interest" description="Disordered" evidence="1">
    <location>
        <begin position="54"/>
        <end position="74"/>
    </location>
</feature>
<reference evidence="2" key="1">
    <citation type="submission" date="2016-07" db="EMBL/GenBank/DDBJ databases">
        <authorList>
            <person name="Bretaudeau A."/>
        </authorList>
    </citation>
    <scope>NUCLEOTIDE SEQUENCE</scope>
    <source>
        <strain evidence="2">Rice</strain>
        <tissue evidence="2">Whole body</tissue>
    </source>
</reference>
<evidence type="ECO:0000313" key="2">
    <source>
        <dbReference type="EMBL" id="SOQ45703.1"/>
    </source>
</evidence>